<dbReference type="EC" id="5.1.3.2" evidence="7"/>
<gene>
    <name evidence="15" type="ORF">NMOB1V02_LOCUS3097</name>
</gene>
<dbReference type="Pfam" id="PF16363">
    <property type="entry name" value="GDP_Man_Dehyd"/>
    <property type="match status" value="1"/>
</dbReference>
<dbReference type="PANTHER" id="PTHR43725">
    <property type="entry name" value="UDP-GLUCOSE 4-EPIMERASE"/>
    <property type="match status" value="1"/>
</dbReference>
<dbReference type="EC" id="5.1.3.7" evidence="6"/>
<dbReference type="InterPro" id="IPR005886">
    <property type="entry name" value="UDP_G4E"/>
</dbReference>
<evidence type="ECO:0000256" key="8">
    <source>
        <dbReference type="ARBA" id="ARBA00023027"/>
    </source>
</evidence>
<dbReference type="GO" id="GO:0006012">
    <property type="term" value="P:galactose metabolic process"/>
    <property type="evidence" value="ECO:0007669"/>
    <property type="project" value="UniProtKB-KW"/>
</dbReference>
<feature type="chain" id="PRO_5036402932" description="UDP-N-acetylglucosamine 4-epimerase" evidence="12">
    <location>
        <begin position="21"/>
        <end position="593"/>
    </location>
</feature>
<dbReference type="Pfam" id="PF01370">
    <property type="entry name" value="Epimerase"/>
    <property type="match status" value="1"/>
</dbReference>
<evidence type="ECO:0000259" key="14">
    <source>
        <dbReference type="Pfam" id="PF16363"/>
    </source>
</evidence>
<dbReference type="CDD" id="cd05247">
    <property type="entry name" value="UDP_G4E_1_SDR_e"/>
    <property type="match status" value="1"/>
</dbReference>
<dbReference type="PANTHER" id="PTHR43725:SF47">
    <property type="entry name" value="UDP-GLUCOSE 4-EPIMERASE"/>
    <property type="match status" value="1"/>
</dbReference>
<keyword evidence="16" id="KW-1185">Reference proteome</keyword>
<feature type="domain" description="NAD(P)-binding" evidence="14">
    <location>
        <begin position="264"/>
        <end position="586"/>
    </location>
</feature>
<evidence type="ECO:0000256" key="3">
    <source>
        <dbReference type="ARBA" id="ARBA00001911"/>
    </source>
</evidence>
<dbReference type="PRINTS" id="PR01713">
    <property type="entry name" value="NUCEPIMERASE"/>
</dbReference>
<keyword evidence="9" id="KW-0299">Galactose metabolism</keyword>
<evidence type="ECO:0000259" key="13">
    <source>
        <dbReference type="Pfam" id="PF01370"/>
    </source>
</evidence>
<dbReference type="EMBL" id="CAJPEX010000390">
    <property type="protein sequence ID" value="CAG0915450.1"/>
    <property type="molecule type" value="Genomic_DNA"/>
</dbReference>
<comment type="catalytic activity">
    <reaction evidence="2">
        <text>UDP-alpha-D-glucose = UDP-alpha-D-galactose</text>
        <dbReference type="Rhea" id="RHEA:22168"/>
        <dbReference type="ChEBI" id="CHEBI:58885"/>
        <dbReference type="ChEBI" id="CHEBI:66914"/>
        <dbReference type="EC" id="5.1.3.2"/>
    </reaction>
</comment>
<evidence type="ECO:0000313" key="15">
    <source>
        <dbReference type="EMBL" id="CAD7275298.1"/>
    </source>
</evidence>
<dbReference type="SUPFAM" id="SSF51735">
    <property type="entry name" value="NAD(P)-binding Rossmann-fold domains"/>
    <property type="match status" value="2"/>
</dbReference>
<accession>A0A7R9BH94</accession>
<comment type="catalytic activity">
    <reaction evidence="1">
        <text>UDP-N-acetyl-alpha-D-glucosamine = UDP-N-acetyl-alpha-D-galactosamine</text>
        <dbReference type="Rhea" id="RHEA:20517"/>
        <dbReference type="ChEBI" id="CHEBI:57705"/>
        <dbReference type="ChEBI" id="CHEBI:67138"/>
        <dbReference type="EC" id="5.1.3.7"/>
    </reaction>
</comment>
<dbReference type="NCBIfam" id="TIGR01179">
    <property type="entry name" value="galE"/>
    <property type="match status" value="1"/>
</dbReference>
<keyword evidence="8" id="KW-0520">NAD</keyword>
<dbReference type="GO" id="GO:0003974">
    <property type="term" value="F:UDP-N-acetylglucosamine 4-epimerase activity"/>
    <property type="evidence" value="ECO:0007669"/>
    <property type="project" value="UniProtKB-EC"/>
</dbReference>
<proteinExistence type="predicted"/>
<feature type="domain" description="NAD-dependent epimerase/dehydratase" evidence="13">
    <location>
        <begin position="7"/>
        <end position="173"/>
    </location>
</feature>
<evidence type="ECO:0000256" key="6">
    <source>
        <dbReference type="ARBA" id="ARBA00013175"/>
    </source>
</evidence>
<dbReference type="GO" id="GO:0005829">
    <property type="term" value="C:cytosol"/>
    <property type="evidence" value="ECO:0007669"/>
    <property type="project" value="TreeGrafter"/>
</dbReference>
<dbReference type="Gene3D" id="3.90.25.10">
    <property type="entry name" value="UDP-galactose 4-epimerase, domain 1"/>
    <property type="match status" value="2"/>
</dbReference>
<dbReference type="InterPro" id="IPR016040">
    <property type="entry name" value="NAD(P)-bd_dom"/>
</dbReference>
<reference evidence="15" key="1">
    <citation type="submission" date="2020-11" db="EMBL/GenBank/DDBJ databases">
        <authorList>
            <person name="Tran Van P."/>
        </authorList>
    </citation>
    <scope>NUCLEOTIDE SEQUENCE</scope>
</reference>
<evidence type="ECO:0000256" key="4">
    <source>
        <dbReference type="ARBA" id="ARBA00002760"/>
    </source>
</evidence>
<evidence type="ECO:0000256" key="2">
    <source>
        <dbReference type="ARBA" id="ARBA00000083"/>
    </source>
</evidence>
<comment type="function">
    <text evidence="4">Catalyzes two distinct but analogous reactions: the reversible epimerization of UDP-glucose to UDP-galactose and the reversible epimerization of UDP-N-acetylglucosamine to UDP-N-acetylgalactosamine. The reaction with UDP-Gal plays a critical role in the Leloir pathway of galactose catabolism in which galactose is converted to the glycolytic intermediate glucose 6-phosphate. It contributes to the catabolism of dietary galactose and enables the endogenous biosynthesis of both UDP-Gal and UDP-GalNAc when exogenous sources are limited. Both UDP-sugar interconversions are important in the synthesis of glycoproteins and glycolipids.</text>
</comment>
<name>A0A7R9BH94_9CRUS</name>
<dbReference type="InterPro" id="IPR036291">
    <property type="entry name" value="NAD(P)-bd_dom_sf"/>
</dbReference>
<sequence>MFGDLIMWLNLLGMLNLLEAMKEHKVQNLVFSGSCTVYGHPEKIPVSEEEVVGSVKNPYGRTKLYCEEIMQDVVQAHPEFNMISLRYFNPIGAHPSGEMGEDPKKINANIVPFLGEVAIGHAEKFTVFGDDYDTPDGTCIRDYTHIMDLAEGHVLAMKKLENERVGWRAYNLGIGKGLSVKEIIDAFEEASGRKIKTAVVERRPFNIDAPKVMADPGRAMAELDYVPKCTDPVQMCCNTNQPFEECIEKVLQKNLAMSESKTVLLTGGAGYIGSHCALVLLQHGYNVVVVDNLANSFGSEDGTRAFSLDRVQKLTGKPIAFHNVDLCNRNELFKIFDEHSIDAVIHFAGHKSVQRSLYQPFDYYENNIMALLNLLRAMEAHKVRNIVFSGSSTVYGQTGKVPVNEDDHIGARNPYGRTKLFCEQIMQDVLRAYPEFNMISLRYFNPIGAHESGEIGEDSKKPCVNILPCLAEAAIGHVETFAILGNDYDTPDGTCIRDYTHVMDLADGHVLAMKKLENEHLGWDVFNMGIGRGISVKELVDAFQEASGKKINAVIGERRPFQIDAPKMFTDPSKAIRELGYKPKCTDPVEMCT</sequence>
<evidence type="ECO:0000313" key="16">
    <source>
        <dbReference type="Proteomes" id="UP000678499"/>
    </source>
</evidence>
<comment type="pathway">
    <text evidence="5">Carbohydrate metabolism; galactose metabolism.</text>
</comment>
<dbReference type="OrthoDB" id="9402762at2759"/>
<evidence type="ECO:0000256" key="12">
    <source>
        <dbReference type="SAM" id="SignalP"/>
    </source>
</evidence>
<dbReference type="Gene3D" id="3.40.50.720">
    <property type="entry name" value="NAD(P)-binding Rossmann-like Domain"/>
    <property type="match status" value="2"/>
</dbReference>
<keyword evidence="9" id="KW-0119">Carbohydrate metabolism</keyword>
<dbReference type="AlphaFoldDB" id="A0A7R9BH94"/>
<organism evidence="15">
    <name type="scientific">Notodromas monacha</name>
    <dbReference type="NCBI Taxonomy" id="399045"/>
    <lineage>
        <taxon>Eukaryota</taxon>
        <taxon>Metazoa</taxon>
        <taxon>Ecdysozoa</taxon>
        <taxon>Arthropoda</taxon>
        <taxon>Crustacea</taxon>
        <taxon>Oligostraca</taxon>
        <taxon>Ostracoda</taxon>
        <taxon>Podocopa</taxon>
        <taxon>Podocopida</taxon>
        <taxon>Cypridocopina</taxon>
        <taxon>Cypridoidea</taxon>
        <taxon>Cyprididae</taxon>
        <taxon>Notodromas</taxon>
    </lineage>
</organism>
<evidence type="ECO:0000256" key="7">
    <source>
        <dbReference type="ARBA" id="ARBA00013189"/>
    </source>
</evidence>
<evidence type="ECO:0000256" key="10">
    <source>
        <dbReference type="ARBA" id="ARBA00023235"/>
    </source>
</evidence>
<dbReference type="GO" id="GO:0003978">
    <property type="term" value="F:UDP-glucose 4-epimerase activity"/>
    <property type="evidence" value="ECO:0007669"/>
    <property type="project" value="UniProtKB-EC"/>
</dbReference>
<keyword evidence="12" id="KW-0732">Signal</keyword>
<protein>
    <recommendedName>
        <fullName evidence="11">UDP-N-acetylglucosamine 4-epimerase</fullName>
        <ecNumber evidence="7">5.1.3.2</ecNumber>
        <ecNumber evidence="6">5.1.3.7</ecNumber>
    </recommendedName>
</protein>
<evidence type="ECO:0000256" key="5">
    <source>
        <dbReference type="ARBA" id="ARBA00004947"/>
    </source>
</evidence>
<evidence type="ECO:0000256" key="11">
    <source>
        <dbReference type="ARBA" id="ARBA00031827"/>
    </source>
</evidence>
<feature type="signal peptide" evidence="12">
    <location>
        <begin position="1"/>
        <end position="20"/>
    </location>
</feature>
<comment type="cofactor">
    <cofactor evidence="3">
        <name>NAD(+)</name>
        <dbReference type="ChEBI" id="CHEBI:57540"/>
    </cofactor>
</comment>
<evidence type="ECO:0000256" key="1">
    <source>
        <dbReference type="ARBA" id="ARBA00000014"/>
    </source>
</evidence>
<evidence type="ECO:0000256" key="9">
    <source>
        <dbReference type="ARBA" id="ARBA00023144"/>
    </source>
</evidence>
<keyword evidence="10" id="KW-0413">Isomerase</keyword>
<dbReference type="Proteomes" id="UP000678499">
    <property type="component" value="Unassembled WGS sequence"/>
</dbReference>
<dbReference type="EMBL" id="OA882427">
    <property type="protein sequence ID" value="CAD7275298.1"/>
    <property type="molecule type" value="Genomic_DNA"/>
</dbReference>
<dbReference type="InterPro" id="IPR001509">
    <property type="entry name" value="Epimerase_deHydtase"/>
</dbReference>